<feature type="compositionally biased region" description="Pro residues" evidence="1">
    <location>
        <begin position="124"/>
        <end position="169"/>
    </location>
</feature>
<dbReference type="InterPro" id="IPR000253">
    <property type="entry name" value="FHA_dom"/>
</dbReference>
<dbReference type="AlphaFoldDB" id="A0A5K7ZA05"/>
<evidence type="ECO:0000259" key="2">
    <source>
        <dbReference type="PROSITE" id="PS50006"/>
    </source>
</evidence>
<dbReference type="Proteomes" id="UP000427769">
    <property type="component" value="Chromosome"/>
</dbReference>
<name>A0A5K7ZA05_9BACT</name>
<dbReference type="Pfam" id="PF00498">
    <property type="entry name" value="FHA"/>
    <property type="match status" value="2"/>
</dbReference>
<organism evidence="3 4">
    <name type="scientific">Desulfosarcina widdelii</name>
    <dbReference type="NCBI Taxonomy" id="947919"/>
    <lineage>
        <taxon>Bacteria</taxon>
        <taxon>Pseudomonadati</taxon>
        <taxon>Thermodesulfobacteriota</taxon>
        <taxon>Desulfobacteria</taxon>
        <taxon>Desulfobacterales</taxon>
        <taxon>Desulfosarcinaceae</taxon>
        <taxon>Desulfosarcina</taxon>
    </lineage>
</organism>
<evidence type="ECO:0000313" key="3">
    <source>
        <dbReference type="EMBL" id="BBO73307.1"/>
    </source>
</evidence>
<dbReference type="EMBL" id="AP021875">
    <property type="protein sequence ID" value="BBO73307.1"/>
    <property type="molecule type" value="Genomic_DNA"/>
</dbReference>
<proteinExistence type="predicted"/>
<feature type="region of interest" description="Disordered" evidence="1">
    <location>
        <begin position="298"/>
        <end position="327"/>
    </location>
</feature>
<feature type="domain" description="FHA" evidence="2">
    <location>
        <begin position="206"/>
        <end position="255"/>
    </location>
</feature>
<dbReference type="Gene3D" id="2.60.200.20">
    <property type="match status" value="2"/>
</dbReference>
<dbReference type="KEGG" id="dwd:DSCW_07240"/>
<protein>
    <recommendedName>
        <fullName evidence="2">FHA domain-containing protein</fullName>
    </recommendedName>
</protein>
<feature type="region of interest" description="Disordered" evidence="1">
    <location>
        <begin position="119"/>
        <end position="178"/>
    </location>
</feature>
<dbReference type="PROSITE" id="PS50006">
    <property type="entry name" value="FHA_DOMAIN"/>
    <property type="match status" value="2"/>
</dbReference>
<dbReference type="RefSeq" id="WP_155302426.1">
    <property type="nucleotide sequence ID" value="NZ_AP021875.1"/>
</dbReference>
<dbReference type="InterPro" id="IPR050923">
    <property type="entry name" value="Cell_Proc_Reg/RNA_Proc"/>
</dbReference>
<reference evidence="3 4" key="1">
    <citation type="submission" date="2019-11" db="EMBL/GenBank/DDBJ databases">
        <title>Comparative genomics of hydrocarbon-degrading Desulfosarcina strains.</title>
        <authorList>
            <person name="Watanabe M."/>
            <person name="Kojima H."/>
            <person name="Fukui M."/>
        </authorList>
    </citation>
    <scope>NUCLEOTIDE SEQUENCE [LARGE SCALE GENOMIC DNA]</scope>
    <source>
        <strain evidence="3 4">PP31</strain>
    </source>
</reference>
<gene>
    <name evidence="3" type="ORF">DSCW_07240</name>
</gene>
<accession>A0A5K7ZA05</accession>
<dbReference type="SUPFAM" id="SSF49879">
    <property type="entry name" value="SMAD/FHA domain"/>
    <property type="match status" value="2"/>
</dbReference>
<keyword evidence="4" id="KW-1185">Reference proteome</keyword>
<evidence type="ECO:0000313" key="4">
    <source>
        <dbReference type="Proteomes" id="UP000427769"/>
    </source>
</evidence>
<dbReference type="InterPro" id="IPR008984">
    <property type="entry name" value="SMAD_FHA_dom_sf"/>
</dbReference>
<feature type="compositionally biased region" description="Basic residues" evidence="1">
    <location>
        <begin position="316"/>
        <end position="327"/>
    </location>
</feature>
<dbReference type="CDD" id="cd00060">
    <property type="entry name" value="FHA"/>
    <property type="match status" value="2"/>
</dbReference>
<evidence type="ECO:0000256" key="1">
    <source>
        <dbReference type="SAM" id="MobiDB-lite"/>
    </source>
</evidence>
<sequence length="327" mass="35040">MPQMPNITIQLVHIQGPLKGQIQDFSEFPVHIGRHSTCQVRFEKGLTTISRKHARIEKQGNRFRIIDASTNGTYVNGKRIADVYLRDGDVITFSEKGPKASFLTKIETGQVPVAPTATHRTAPVAPPASPAPRPPAPVSPPPPQTPAPMPTPAPDAPTPPVASPPPPASEPGLTVGPDMEIPVISTNAPLVIQFGPTLQSYNLLPVTIGMDADCDFAIANSALAGRHVQIFFNENNYYAKDLTGRNMVTINGRAVGNQSVLAQGAELALTDRGPKFKFLGGGRLAEIPDMAPDALEKTDAKANLPDIDEAPSVPQKKSKSLFKNFFK</sequence>
<dbReference type="SMART" id="SM00240">
    <property type="entry name" value="FHA"/>
    <property type="match status" value="2"/>
</dbReference>
<feature type="domain" description="FHA" evidence="2">
    <location>
        <begin position="30"/>
        <end position="80"/>
    </location>
</feature>
<dbReference type="OrthoDB" id="151099at2"/>
<dbReference type="PANTHER" id="PTHR23308">
    <property type="entry name" value="NUCLEAR INHIBITOR OF PROTEIN PHOSPHATASE-1"/>
    <property type="match status" value="1"/>
</dbReference>